<dbReference type="PANTHER" id="PTHR12001">
    <property type="entry name" value="GERANYLGERANYL PYROPHOSPHATE SYNTHASE"/>
    <property type="match status" value="1"/>
</dbReference>
<dbReference type="GO" id="GO:0006744">
    <property type="term" value="P:ubiquinone biosynthetic process"/>
    <property type="evidence" value="ECO:0007669"/>
    <property type="project" value="TreeGrafter"/>
</dbReference>
<comment type="caution">
    <text evidence="2">The sequence shown here is derived from an EMBL/GenBank/DDBJ whole genome shotgun (WGS) entry which is preliminary data.</text>
</comment>
<dbReference type="PANTHER" id="PTHR12001:SF55">
    <property type="entry name" value="ALL TRANS-POLYPRENYL-DIPHOSPHATE SYNTHASE PDSS2"/>
    <property type="match status" value="1"/>
</dbReference>
<organism evidence="2 3">
    <name type="scientific">Pomacea canaliculata</name>
    <name type="common">Golden apple snail</name>
    <dbReference type="NCBI Taxonomy" id="400727"/>
    <lineage>
        <taxon>Eukaryota</taxon>
        <taxon>Metazoa</taxon>
        <taxon>Spiralia</taxon>
        <taxon>Lophotrochozoa</taxon>
        <taxon>Mollusca</taxon>
        <taxon>Gastropoda</taxon>
        <taxon>Caenogastropoda</taxon>
        <taxon>Architaenioglossa</taxon>
        <taxon>Ampullarioidea</taxon>
        <taxon>Ampullariidae</taxon>
        <taxon>Pomacea</taxon>
    </lineage>
</organism>
<dbReference type="InterPro" id="IPR000092">
    <property type="entry name" value="Polyprenyl_synt"/>
</dbReference>
<reference evidence="2 3" key="1">
    <citation type="submission" date="2018-04" db="EMBL/GenBank/DDBJ databases">
        <title>The genome of golden apple snail Pomacea canaliculata provides insight into stress tolerance and invasive adaptation.</title>
        <authorList>
            <person name="Liu C."/>
            <person name="Liu B."/>
            <person name="Ren Y."/>
            <person name="Zhang Y."/>
            <person name="Wang H."/>
            <person name="Li S."/>
            <person name="Jiang F."/>
            <person name="Yin L."/>
            <person name="Zhang G."/>
            <person name="Qian W."/>
            <person name="Fan W."/>
        </authorList>
    </citation>
    <scope>NUCLEOTIDE SEQUENCE [LARGE SCALE GENOMIC DNA]</scope>
    <source>
        <strain evidence="2">SZHN2017</strain>
        <tissue evidence="2">Muscle</tissue>
    </source>
</reference>
<keyword evidence="3" id="KW-1185">Reference proteome</keyword>
<dbReference type="Pfam" id="PF00348">
    <property type="entry name" value="polyprenyl_synt"/>
    <property type="match status" value="1"/>
</dbReference>
<name>A0A2T7P660_POMCA</name>
<evidence type="ECO:0008006" key="4">
    <source>
        <dbReference type="Google" id="ProtNLM"/>
    </source>
</evidence>
<protein>
    <recommendedName>
        <fullName evidence="4">Decaprenyl-diphosphate synthase subunit 2</fullName>
    </recommendedName>
</protein>
<evidence type="ECO:0000256" key="1">
    <source>
        <dbReference type="RuleBase" id="RU004466"/>
    </source>
</evidence>
<dbReference type="AlphaFoldDB" id="A0A2T7P660"/>
<dbReference type="Gene3D" id="1.10.600.10">
    <property type="entry name" value="Farnesyl Diphosphate Synthase"/>
    <property type="match status" value="1"/>
</dbReference>
<evidence type="ECO:0000313" key="3">
    <source>
        <dbReference type="Proteomes" id="UP000245119"/>
    </source>
</evidence>
<dbReference type="GO" id="GO:0008299">
    <property type="term" value="P:isoprenoid biosynthetic process"/>
    <property type="evidence" value="ECO:0007669"/>
    <property type="project" value="InterPro"/>
</dbReference>
<gene>
    <name evidence="2" type="ORF">C0Q70_11517</name>
</gene>
<dbReference type="STRING" id="400727.A0A2T7P660"/>
<dbReference type="GO" id="GO:1990234">
    <property type="term" value="C:transferase complex"/>
    <property type="evidence" value="ECO:0007669"/>
    <property type="project" value="TreeGrafter"/>
</dbReference>
<keyword evidence="1" id="KW-0808">Transferase</keyword>
<proteinExistence type="inferred from homology"/>
<comment type="similarity">
    <text evidence="1">Belongs to the FPP/GGPP synthase family.</text>
</comment>
<dbReference type="SUPFAM" id="SSF48576">
    <property type="entry name" value="Terpenoid synthases"/>
    <property type="match status" value="1"/>
</dbReference>
<evidence type="ECO:0000313" key="2">
    <source>
        <dbReference type="EMBL" id="PVD28922.1"/>
    </source>
</evidence>
<sequence>MNKSAIKLEVARFSTREQPIIEDAEKKEMMSDGKHSLQTRGLIVLLISKAAGTAPGMDVMEKDLVSGILPSQRSLAEITEIIHTANLIHKGVVNISDLTPKDGLLGDMEFGNKMAVLSGDFLLASACTGLAELENTQVVEIISGAIGNLMEAEFTGFTDKHGNATLPSDVTFSDWLKQTYLSSGSLLAKSCQSAMKLASHSSDVQQQAYKYGLNTAYVQQLSNELKSFGKGSHINIHVSAAPVIMLQERNPMLVREFLSDGVVNQKKLVTAVQGSGILEECWKLCEDFTFEDEGAVAPDRCPPRISEGVNKGESPDQHSVSEHFTNFCCVVSGGEGIGVLRRTSNLGFIMAKQPASHVNRGLMQRKISVSETRAQSRTANPHCIGGRR</sequence>
<accession>A0A2T7P660</accession>
<dbReference type="Proteomes" id="UP000245119">
    <property type="component" value="Linkage Group LG6"/>
</dbReference>
<dbReference type="EMBL" id="PZQS01000006">
    <property type="protein sequence ID" value="PVD28922.1"/>
    <property type="molecule type" value="Genomic_DNA"/>
</dbReference>
<dbReference type="InterPro" id="IPR008949">
    <property type="entry name" value="Isoprenoid_synthase_dom_sf"/>
</dbReference>
<dbReference type="GO" id="GO:0004659">
    <property type="term" value="F:prenyltransferase activity"/>
    <property type="evidence" value="ECO:0007669"/>
    <property type="project" value="InterPro"/>
</dbReference>
<dbReference type="GO" id="GO:0005739">
    <property type="term" value="C:mitochondrion"/>
    <property type="evidence" value="ECO:0007669"/>
    <property type="project" value="TreeGrafter"/>
</dbReference>